<name>X1NDC2_9ZZZZ</name>
<gene>
    <name evidence="2" type="ORF">S06H3_39066</name>
</gene>
<feature type="non-terminal residue" evidence="2">
    <location>
        <position position="1"/>
    </location>
</feature>
<dbReference type="InterPro" id="IPR032178">
    <property type="entry name" value="DUF5010"/>
</dbReference>
<feature type="non-terminal residue" evidence="2">
    <location>
        <position position="268"/>
    </location>
</feature>
<proteinExistence type="predicted"/>
<dbReference type="AlphaFoldDB" id="X1NDC2"/>
<accession>X1NDC2</accession>
<protein>
    <recommendedName>
        <fullName evidence="1">DUF5010 domain-containing protein</fullName>
    </recommendedName>
</protein>
<organism evidence="2">
    <name type="scientific">marine sediment metagenome</name>
    <dbReference type="NCBI Taxonomy" id="412755"/>
    <lineage>
        <taxon>unclassified sequences</taxon>
        <taxon>metagenomes</taxon>
        <taxon>ecological metagenomes</taxon>
    </lineage>
</organism>
<feature type="domain" description="DUF5010" evidence="1">
    <location>
        <begin position="13"/>
        <end position="101"/>
    </location>
</feature>
<comment type="caution">
    <text evidence="2">The sequence shown here is derived from an EMBL/GenBank/DDBJ whole genome shotgun (WGS) entry which is preliminary data.</text>
</comment>
<evidence type="ECO:0000259" key="1">
    <source>
        <dbReference type="Pfam" id="PF16402"/>
    </source>
</evidence>
<evidence type="ECO:0000313" key="2">
    <source>
        <dbReference type="EMBL" id="GAI41618.1"/>
    </source>
</evidence>
<reference evidence="2" key="1">
    <citation type="journal article" date="2014" name="Front. Microbiol.">
        <title>High frequency of phylogenetically diverse reductive dehalogenase-homologous genes in deep subseafloor sedimentary metagenomes.</title>
        <authorList>
            <person name="Kawai M."/>
            <person name="Futagami T."/>
            <person name="Toyoda A."/>
            <person name="Takaki Y."/>
            <person name="Nishi S."/>
            <person name="Hori S."/>
            <person name="Arai W."/>
            <person name="Tsubouchi T."/>
            <person name="Morono Y."/>
            <person name="Uchiyama I."/>
            <person name="Ito T."/>
            <person name="Fujiyama A."/>
            <person name="Inagaki F."/>
            <person name="Takami H."/>
        </authorList>
    </citation>
    <scope>NUCLEOTIDE SEQUENCE</scope>
    <source>
        <strain evidence="2">Expedition CK06-06</strain>
    </source>
</reference>
<dbReference type="Pfam" id="PF16402">
    <property type="entry name" value="DUF5010"/>
    <property type="match status" value="1"/>
</dbReference>
<dbReference type="Gene3D" id="3.20.20.80">
    <property type="entry name" value="Glycosidases"/>
    <property type="match status" value="1"/>
</dbReference>
<sequence length="268" mass="30706">AIGLFYDTSILKWNEFNKDGTSYHVDLTTDFGKDWFYTAIRDFFSVIPPSKWARIDGKPIVFLYAAAFAKKQDPKQFEHVRRRFKKDFGSELFLVKQPGWLGQADAMYSWGGAVNGPLIYRQVVALGPGYDHSAVPGRKPLVVERHDGKTYIERWLKVLQLNPKHRPWMVHVETWNEWHEGTDIAESREYGRSYIVLTRLFADMWRAKTPLKIAVPYPDANSVTWEPGQSKGLELRPSGGDGVWKTEKFGNVKAVASASNSESDKSRY</sequence>
<dbReference type="EMBL" id="BARV01023858">
    <property type="protein sequence ID" value="GAI41618.1"/>
    <property type="molecule type" value="Genomic_DNA"/>
</dbReference>